<comment type="caution">
    <text evidence="3">The sequence shown here is derived from an EMBL/GenBank/DDBJ whole genome shotgun (WGS) entry which is preliminary data.</text>
</comment>
<dbReference type="EC" id="2.4.1.-" evidence="3"/>
<evidence type="ECO:0000259" key="2">
    <source>
        <dbReference type="Pfam" id="PF13439"/>
    </source>
</evidence>
<dbReference type="Proteomes" id="UP000518887">
    <property type="component" value="Unassembled WGS sequence"/>
</dbReference>
<dbReference type="PANTHER" id="PTHR45947">
    <property type="entry name" value="SULFOQUINOVOSYL TRANSFERASE SQD2"/>
    <property type="match status" value="1"/>
</dbReference>
<dbReference type="InterPro" id="IPR028098">
    <property type="entry name" value="Glyco_trans_4-like_N"/>
</dbReference>
<evidence type="ECO:0000313" key="3">
    <source>
        <dbReference type="EMBL" id="MBB5226579.1"/>
    </source>
</evidence>
<proteinExistence type="predicted"/>
<gene>
    <name evidence="3" type="ORF">HNP76_001960</name>
</gene>
<dbReference type="SUPFAM" id="SSF53756">
    <property type="entry name" value="UDP-Glycosyltransferase/glycogen phosphorylase"/>
    <property type="match status" value="1"/>
</dbReference>
<feature type="domain" description="Glycosyl transferase family 1" evidence="1">
    <location>
        <begin position="185"/>
        <end position="347"/>
    </location>
</feature>
<feature type="domain" description="Glycosyltransferase subfamily 4-like N-terminal" evidence="2">
    <location>
        <begin position="14"/>
        <end position="174"/>
    </location>
</feature>
<reference evidence="3 4" key="1">
    <citation type="submission" date="2020-08" db="EMBL/GenBank/DDBJ databases">
        <title>Genomic Encyclopedia of Type Strains, Phase IV (KMG-IV): sequencing the most valuable type-strain genomes for metagenomic binning, comparative biology and taxonomic classification.</title>
        <authorList>
            <person name="Goeker M."/>
        </authorList>
    </citation>
    <scope>NUCLEOTIDE SEQUENCE [LARGE SCALE GENOMIC DNA]</scope>
    <source>
        <strain evidence="3 4">DSM 103462</strain>
    </source>
</reference>
<dbReference type="GO" id="GO:0016757">
    <property type="term" value="F:glycosyltransferase activity"/>
    <property type="evidence" value="ECO:0007669"/>
    <property type="project" value="UniProtKB-KW"/>
</dbReference>
<dbReference type="Pfam" id="PF13439">
    <property type="entry name" value="Glyco_transf_4"/>
    <property type="match status" value="1"/>
</dbReference>
<name>A0A7W8LMJ3_9SPIR</name>
<dbReference type="PANTHER" id="PTHR45947:SF3">
    <property type="entry name" value="SULFOQUINOVOSYL TRANSFERASE SQD2"/>
    <property type="match status" value="1"/>
</dbReference>
<dbReference type="InterPro" id="IPR050194">
    <property type="entry name" value="Glycosyltransferase_grp1"/>
</dbReference>
<dbReference type="Gene3D" id="3.40.50.2000">
    <property type="entry name" value="Glycogen Phosphorylase B"/>
    <property type="match status" value="2"/>
</dbReference>
<accession>A0A7W8LMJ3</accession>
<dbReference type="AlphaFoldDB" id="A0A7W8LMJ3"/>
<dbReference type="InterPro" id="IPR001296">
    <property type="entry name" value="Glyco_trans_1"/>
</dbReference>
<dbReference type="Pfam" id="PF00534">
    <property type="entry name" value="Glycos_transf_1"/>
    <property type="match status" value="1"/>
</dbReference>
<organism evidence="3 4">
    <name type="scientific">Treponema ruminis</name>
    <dbReference type="NCBI Taxonomy" id="744515"/>
    <lineage>
        <taxon>Bacteria</taxon>
        <taxon>Pseudomonadati</taxon>
        <taxon>Spirochaetota</taxon>
        <taxon>Spirochaetia</taxon>
        <taxon>Spirochaetales</taxon>
        <taxon>Treponemataceae</taxon>
        <taxon>Treponema</taxon>
    </lineage>
</organism>
<protein>
    <submittedName>
        <fullName evidence="3">Rhamnosyl/mannosyltransferase</fullName>
        <ecNumber evidence="3">2.4.1.-</ecNumber>
    </submittedName>
</protein>
<dbReference type="RefSeq" id="WP_184659986.1">
    <property type="nucleotide sequence ID" value="NZ_CP031518.1"/>
</dbReference>
<keyword evidence="3" id="KW-0808">Transferase</keyword>
<dbReference type="EMBL" id="JACHFQ010000006">
    <property type="protein sequence ID" value="MBB5226579.1"/>
    <property type="molecule type" value="Genomic_DNA"/>
</dbReference>
<keyword evidence="4" id="KW-1185">Reference proteome</keyword>
<sequence>MKILQIATYYLPNFGGIEQVAYDFSRILIEQGNEVKVICFNHSQETVTDFYDGVEITRVGYKHKIASQALSLNYFFVLKRMIRDFSPDVIHIHLPNPLIATYLLYAKPKCKITLHWHSDIVKQKRLKQLYAPFEKALLKRADKIIATSQIYAEKSDTISKFLNKVTIIPNIVETKALDNLTDEDKKQIQGIKEKYSGKKIIFSIGVHREYKGLKYLVEAAQYLSNEYEVVIAGSGPLTDTLKQHASELNLANIHFIGRISDEEKKLYLWASDIYAFPSITKNEAFGIALAEALYCGLPAVTFTIDGSGVNWVNQNGNTGIEVFELDAKKYANALMSISKEKYGANARKWVEDNFTDKAIYNSVMSFFKM</sequence>
<keyword evidence="3" id="KW-0328">Glycosyltransferase</keyword>
<evidence type="ECO:0000259" key="1">
    <source>
        <dbReference type="Pfam" id="PF00534"/>
    </source>
</evidence>
<evidence type="ECO:0000313" key="4">
    <source>
        <dbReference type="Proteomes" id="UP000518887"/>
    </source>
</evidence>